<sequence>MRAAFYLHLRVIVVGREGTSCQEGLRERLLAMEVAYRQFSLASANSLVLQSVTPVNASAKQASTLCNPKHAFSRPHSLLRLFRPGWSRDICNSLELSGLFHLPQQLTDLPLVRRISVKHLLFSPEVAYAISKSQDPLPPVTIGTSCHRSYAVPVLLPHLTQLSHKFLVGRSRYGKSVLLQLLVSGMLQNVRDGSLQPGIFCIDPHRDLVFDLLKLIPKHRANDVLLLDFTDDKYIVGLNPLDATQGLSRDQMISSIMGAFEKIWEKYWGPRMAFFLKNILLCLITLNFKLCAEGRASEQYTLLDINPVLQYKDYATLVLNQLDRSETWHQELMAWFQHTYWSLPSNSSFRQEIILPILSKMSVFNDNMQLRRIFSQSVTTAPVHEAITDGKIVLCALSSRDMDESAVNILGSTLINTLHYAFTRQQDTPLMQRRKCAVFIDELQNFSGSTFDKLLSEDAKWGCSALFTTQSLKRLNQIKEGLQEMLFSNCDNLFAFNVSAADAKLLEAELQERVTQKHIISQPRLHCYARIAIPDYPQQFTSITLAQPASWNASEAQLTQGKTIQQQNQARFLLAATCDSLHEAHLKKFLDVSLFADRIEKEAESIETRRKQREEEREREEEVTQTTGEEAAGGRYESTGTPGKHGQTGGEQGKETKQGTSTGTQSSEAPKNSGHKRTRSRRMGKFKKHPAGTPPPGLQDREGGDEASEFRPLPASLPPSTSWGGEGRERERGA</sequence>
<protein>
    <recommendedName>
        <fullName evidence="4">Type IV secretion system coupling protein TraD DNA-binding domain-containing protein</fullName>
    </recommendedName>
</protein>
<feature type="compositionally biased region" description="Low complexity" evidence="1">
    <location>
        <begin position="658"/>
        <end position="668"/>
    </location>
</feature>
<dbReference type="CDD" id="cd01127">
    <property type="entry name" value="TrwB_TraG_TraD_VirD4"/>
    <property type="match status" value="1"/>
</dbReference>
<proteinExistence type="predicted"/>
<organism evidence="2 3">
    <name type="scientific">Reticulibacter mediterranei</name>
    <dbReference type="NCBI Taxonomy" id="2778369"/>
    <lineage>
        <taxon>Bacteria</taxon>
        <taxon>Bacillati</taxon>
        <taxon>Chloroflexota</taxon>
        <taxon>Ktedonobacteria</taxon>
        <taxon>Ktedonobacterales</taxon>
        <taxon>Reticulibacteraceae</taxon>
        <taxon>Reticulibacter</taxon>
    </lineage>
</organism>
<feature type="compositionally biased region" description="Basic residues" evidence="1">
    <location>
        <begin position="673"/>
        <end position="690"/>
    </location>
</feature>
<dbReference type="Proteomes" id="UP000597444">
    <property type="component" value="Unassembled WGS sequence"/>
</dbReference>
<dbReference type="AlphaFoldDB" id="A0A8J3N9G7"/>
<feature type="compositionally biased region" description="Basic and acidic residues" evidence="1">
    <location>
        <begin position="606"/>
        <end position="622"/>
    </location>
</feature>
<evidence type="ECO:0000256" key="1">
    <source>
        <dbReference type="SAM" id="MobiDB-lite"/>
    </source>
</evidence>
<gene>
    <name evidence="2" type="ORF">KSF_108110</name>
</gene>
<name>A0A8J3N9G7_9CHLR</name>
<dbReference type="Gene3D" id="3.40.50.300">
    <property type="entry name" value="P-loop containing nucleotide triphosphate hydrolases"/>
    <property type="match status" value="1"/>
</dbReference>
<reference evidence="2" key="1">
    <citation type="submission" date="2020-10" db="EMBL/GenBank/DDBJ databases">
        <title>Taxonomic study of unclassified bacteria belonging to the class Ktedonobacteria.</title>
        <authorList>
            <person name="Yabe S."/>
            <person name="Wang C.M."/>
            <person name="Zheng Y."/>
            <person name="Sakai Y."/>
            <person name="Cavaletti L."/>
            <person name="Monciardini P."/>
            <person name="Donadio S."/>
        </authorList>
    </citation>
    <scope>NUCLEOTIDE SEQUENCE</scope>
    <source>
        <strain evidence="2">ID150040</strain>
    </source>
</reference>
<evidence type="ECO:0000313" key="3">
    <source>
        <dbReference type="Proteomes" id="UP000597444"/>
    </source>
</evidence>
<evidence type="ECO:0000313" key="2">
    <source>
        <dbReference type="EMBL" id="GHP00764.1"/>
    </source>
</evidence>
<dbReference type="InterPro" id="IPR027417">
    <property type="entry name" value="P-loop_NTPase"/>
</dbReference>
<dbReference type="SUPFAM" id="SSF52540">
    <property type="entry name" value="P-loop containing nucleoside triphosphate hydrolases"/>
    <property type="match status" value="1"/>
</dbReference>
<comment type="caution">
    <text evidence="2">The sequence shown here is derived from an EMBL/GenBank/DDBJ whole genome shotgun (WGS) entry which is preliminary data.</text>
</comment>
<feature type="region of interest" description="Disordered" evidence="1">
    <location>
        <begin position="606"/>
        <end position="734"/>
    </location>
</feature>
<dbReference type="RefSeq" id="WP_220211350.1">
    <property type="nucleotide sequence ID" value="NZ_BNJK01000003.1"/>
</dbReference>
<keyword evidence="3" id="KW-1185">Reference proteome</keyword>
<accession>A0A8J3N9G7</accession>
<dbReference type="EMBL" id="BNJK01000003">
    <property type="protein sequence ID" value="GHP00764.1"/>
    <property type="molecule type" value="Genomic_DNA"/>
</dbReference>
<evidence type="ECO:0008006" key="4">
    <source>
        <dbReference type="Google" id="ProtNLM"/>
    </source>
</evidence>